<evidence type="ECO:0000256" key="2">
    <source>
        <dbReference type="SAM" id="Coils"/>
    </source>
</evidence>
<feature type="compositionally biased region" description="Polar residues" evidence="3">
    <location>
        <begin position="38"/>
        <end position="48"/>
    </location>
</feature>
<reference evidence="6" key="1">
    <citation type="submission" date="2020-12" db="EMBL/GenBank/DDBJ databases">
        <title>Clostridium thailandense sp. nov., a novel acetogenic bacterium isolated from peat land soil in Thailand.</title>
        <authorList>
            <person name="Chaikitkaew S."/>
            <person name="Birkeland N.K."/>
        </authorList>
    </citation>
    <scope>NUCLEOTIDE SEQUENCE</scope>
    <source>
        <strain evidence="6">DSM 17425</strain>
    </source>
</reference>
<evidence type="ECO:0000313" key="6">
    <source>
        <dbReference type="EMBL" id="MBI6875566.1"/>
    </source>
</evidence>
<dbReference type="Proteomes" id="UP000622687">
    <property type="component" value="Unassembled WGS sequence"/>
</dbReference>
<feature type="region of interest" description="Disordered" evidence="3">
    <location>
        <begin position="37"/>
        <end position="64"/>
    </location>
</feature>
<dbReference type="RefSeq" id="WP_211144904.1">
    <property type="nucleotide sequence ID" value="NZ_JAEEGB010000045.1"/>
</dbReference>
<accession>A0A934M988</accession>
<feature type="chain" id="PRO_5037636050" description="SbsA Ig-like domain-containing protein" evidence="4">
    <location>
        <begin position="28"/>
        <end position="329"/>
    </location>
</feature>
<proteinExistence type="predicted"/>
<dbReference type="Gene3D" id="2.60.40.1220">
    <property type="match status" value="1"/>
</dbReference>
<comment type="caution">
    <text evidence="6">The sequence shown here is derived from an EMBL/GenBank/DDBJ whole genome shotgun (WGS) entry which is preliminary data.</text>
</comment>
<dbReference type="EMBL" id="JAEEGB010000045">
    <property type="protein sequence ID" value="MBI6875566.1"/>
    <property type="molecule type" value="Genomic_DNA"/>
</dbReference>
<keyword evidence="7" id="KW-1185">Reference proteome</keyword>
<organism evidence="6 7">
    <name type="scientific">Clostridium aciditolerans</name>
    <dbReference type="NCBI Taxonomy" id="339861"/>
    <lineage>
        <taxon>Bacteria</taxon>
        <taxon>Bacillati</taxon>
        <taxon>Bacillota</taxon>
        <taxon>Clostridia</taxon>
        <taxon>Eubacteriales</taxon>
        <taxon>Clostridiaceae</taxon>
        <taxon>Clostridium</taxon>
    </lineage>
</organism>
<dbReference type="Pfam" id="PF13205">
    <property type="entry name" value="Big_5"/>
    <property type="match status" value="1"/>
</dbReference>
<keyword evidence="2" id="KW-0175">Coiled coil</keyword>
<evidence type="ECO:0000259" key="5">
    <source>
        <dbReference type="Pfam" id="PF13205"/>
    </source>
</evidence>
<evidence type="ECO:0000313" key="7">
    <source>
        <dbReference type="Proteomes" id="UP000622687"/>
    </source>
</evidence>
<keyword evidence="1 4" id="KW-0732">Signal</keyword>
<evidence type="ECO:0000256" key="1">
    <source>
        <dbReference type="ARBA" id="ARBA00022729"/>
    </source>
</evidence>
<name>A0A934M988_9CLOT</name>
<evidence type="ECO:0000256" key="3">
    <source>
        <dbReference type="SAM" id="MobiDB-lite"/>
    </source>
</evidence>
<feature type="coiled-coil region" evidence="2">
    <location>
        <begin position="194"/>
        <end position="221"/>
    </location>
</feature>
<dbReference type="InterPro" id="IPR014755">
    <property type="entry name" value="Cu-Rt/internalin_Ig-like"/>
</dbReference>
<feature type="region of interest" description="Disordered" evidence="3">
    <location>
        <begin position="116"/>
        <end position="148"/>
    </location>
</feature>
<feature type="domain" description="SbsA Ig-like" evidence="5">
    <location>
        <begin position="246"/>
        <end position="326"/>
    </location>
</feature>
<dbReference type="InterPro" id="IPR032812">
    <property type="entry name" value="SbsA_Ig"/>
</dbReference>
<protein>
    <recommendedName>
        <fullName evidence="5">SbsA Ig-like domain-containing protein</fullName>
    </recommendedName>
</protein>
<sequence>MKKNVLRLTVLTFTVAAFLSSNITVFAKPVQVEKGHGSLNQNVNSSNQKENNSDKKVNSSNNKYSKKAEKEVYIISHRLDKIEVSLKDVMKKMDAYLNSTTTSSAIVISDTTSSAIQGDVSSDESTIDTSTQNIEDKESNGETQDLSDDFENEYKEEDSGRYNSFYGKLNAISNRLNTVERQLSRIGDSGNPELAQLNSRVASLKDQVKTSMDNLAKVQKQSVDKIKTKSNKKQMEEQKISQDKKIWKIHFSKDLKGETINSKNIMIVDPNNNLVDASISYDKNNKSVMIETKDGFNKGETYFIFIGDEVQSSEGEKLDKPVEKKFNVN</sequence>
<dbReference type="AlphaFoldDB" id="A0A934M988"/>
<gene>
    <name evidence="6" type="ORF">I6U51_23110</name>
</gene>
<feature type="signal peptide" evidence="4">
    <location>
        <begin position="1"/>
        <end position="27"/>
    </location>
</feature>
<evidence type="ECO:0000256" key="4">
    <source>
        <dbReference type="SAM" id="SignalP"/>
    </source>
</evidence>